<dbReference type="InterPro" id="IPR041685">
    <property type="entry name" value="AAA_GajA/Old/RecF-like"/>
</dbReference>
<reference evidence="2 3" key="1">
    <citation type="submission" date="2019-10" db="EMBL/GenBank/DDBJ databases">
        <title>Evaluation of single-gene subtyping targets for Pseudomonas.</title>
        <authorList>
            <person name="Reichler S.J."/>
            <person name="Orsi R.H."/>
            <person name="Wiedmann M."/>
            <person name="Martin N.H."/>
            <person name="Murphy S.I."/>
        </authorList>
    </citation>
    <scope>NUCLEOTIDE SEQUENCE [LARGE SCALE GENOMIC DNA]</scope>
    <source>
        <strain evidence="2 3">FSL R10-1876</strain>
    </source>
</reference>
<dbReference type="Proteomes" id="UP000466863">
    <property type="component" value="Unassembled WGS sequence"/>
</dbReference>
<dbReference type="Gene3D" id="3.40.50.300">
    <property type="entry name" value="P-loop containing nucleotide triphosphate hydrolases"/>
    <property type="match status" value="1"/>
</dbReference>
<name>A0A6I1WPB6_9PSED</name>
<accession>A0A6I1WPB6</accession>
<dbReference type="PANTHER" id="PTHR43581:SF2">
    <property type="entry name" value="EXCINUCLEASE ATPASE SUBUNIT"/>
    <property type="match status" value="1"/>
</dbReference>
<organism evidence="2 3">
    <name type="scientific">Pseudomonas helleri</name>
    <dbReference type="NCBI Taxonomy" id="1608996"/>
    <lineage>
        <taxon>Bacteria</taxon>
        <taxon>Pseudomonadati</taxon>
        <taxon>Pseudomonadota</taxon>
        <taxon>Gammaproteobacteria</taxon>
        <taxon>Pseudomonadales</taxon>
        <taxon>Pseudomonadaceae</taxon>
        <taxon>Pseudomonas</taxon>
    </lineage>
</organism>
<evidence type="ECO:0000313" key="3">
    <source>
        <dbReference type="Proteomes" id="UP000466863"/>
    </source>
</evidence>
<dbReference type="SUPFAM" id="SSF52540">
    <property type="entry name" value="P-loop containing nucleoside triphosphate hydrolases"/>
    <property type="match status" value="1"/>
</dbReference>
<evidence type="ECO:0000313" key="2">
    <source>
        <dbReference type="EMBL" id="MQU43046.1"/>
    </source>
</evidence>
<feature type="domain" description="Endonuclease GajA/Old nuclease/RecF-like AAA" evidence="1">
    <location>
        <begin position="15"/>
        <end position="473"/>
    </location>
</feature>
<dbReference type="Pfam" id="PF13175">
    <property type="entry name" value="AAA_15"/>
    <property type="match status" value="1"/>
</dbReference>
<evidence type="ECO:0000259" key="1">
    <source>
        <dbReference type="Pfam" id="PF13175"/>
    </source>
</evidence>
<dbReference type="InterPro" id="IPR051396">
    <property type="entry name" value="Bact_Antivir_Def_Nuclease"/>
</dbReference>
<proteinExistence type="predicted"/>
<dbReference type="EMBL" id="WIVV01000042">
    <property type="protein sequence ID" value="MQU43046.1"/>
    <property type="molecule type" value="Genomic_DNA"/>
</dbReference>
<protein>
    <submittedName>
        <fullName evidence="2">AAA family ATPase</fullName>
    </submittedName>
</protein>
<dbReference type="AlphaFoldDB" id="A0A6I1WPB6"/>
<gene>
    <name evidence="2" type="ORF">GHO28_11110</name>
</gene>
<dbReference type="InterPro" id="IPR027417">
    <property type="entry name" value="P-loop_NTPase"/>
</dbReference>
<dbReference type="RefSeq" id="WP_153356092.1">
    <property type="nucleotide sequence ID" value="NZ_JBQQMA010000076.1"/>
</dbReference>
<dbReference type="PANTHER" id="PTHR43581">
    <property type="entry name" value="ATP/GTP PHOSPHATASE"/>
    <property type="match status" value="1"/>
</dbReference>
<comment type="caution">
    <text evidence="2">The sequence shown here is derived from an EMBL/GenBank/DDBJ whole genome shotgun (WGS) entry which is preliminary data.</text>
</comment>
<sequence>MQKIYSLGTRQLRSFGEHQTPIPIKPINIFVGKNSCGKSTFLRTFPLLRQSIQANTKSPILWFGDLVDFGDFNTALHDGGKEISFDFNTRIEIDEKEEGWALVAFLHTTGFHKKVSAYDVCVSISISKVAEKQLKTRLSFVIDNTRIELIYNNDAVELVLATNTKYDMEFTFSGKLITEHGSLFPLAIRGLREVKNETLAKHYSITNPIPVEATNYLVKYLSSFHHGTKKTARLRSECEELSILPYDELRKKITNTFSKDKHFQKSLETEHEKITEISFTLLMTKGLDRLLASADKLFSEFFSGVRYQGPLRAAGERFYRYQDLRVDEVDHTGGNLPMVINSLESIEQAQLSRWILEYFGFELKLLSNGLHYELLIREEEDKKFHNISDMGFGYSQILPVIVSIWLESVSSGRSRKIRVSQQSVPRIIVLEQPELHLHPALQYKFGRSLARVMSITKRSDLYFVIETHSKHLIDAIGESIREEEIPESSVNITLFQKLDDGITETQIAGFDESGYLVNWPVGFLSPEYDN</sequence>